<dbReference type="SUPFAM" id="SSF103473">
    <property type="entry name" value="MFS general substrate transporter"/>
    <property type="match status" value="1"/>
</dbReference>
<dbReference type="InterPro" id="IPR036259">
    <property type="entry name" value="MFS_trans_sf"/>
</dbReference>
<dbReference type="Gene3D" id="1.20.1250.20">
    <property type="entry name" value="MFS general substrate transporter like domains"/>
    <property type="match status" value="1"/>
</dbReference>
<dbReference type="PROSITE" id="PS50850">
    <property type="entry name" value="MFS"/>
    <property type="match status" value="1"/>
</dbReference>
<feature type="transmembrane region" description="Helical" evidence="5">
    <location>
        <begin position="73"/>
        <end position="99"/>
    </location>
</feature>
<organism evidence="7 8">
    <name type="scientific">Acanthoscelides obtectus</name>
    <name type="common">Bean weevil</name>
    <name type="synonym">Bruchus obtectus</name>
    <dbReference type="NCBI Taxonomy" id="200917"/>
    <lineage>
        <taxon>Eukaryota</taxon>
        <taxon>Metazoa</taxon>
        <taxon>Ecdysozoa</taxon>
        <taxon>Arthropoda</taxon>
        <taxon>Hexapoda</taxon>
        <taxon>Insecta</taxon>
        <taxon>Pterygota</taxon>
        <taxon>Neoptera</taxon>
        <taxon>Endopterygota</taxon>
        <taxon>Coleoptera</taxon>
        <taxon>Polyphaga</taxon>
        <taxon>Cucujiformia</taxon>
        <taxon>Chrysomeloidea</taxon>
        <taxon>Chrysomelidae</taxon>
        <taxon>Bruchinae</taxon>
        <taxon>Bruchini</taxon>
        <taxon>Acanthoscelides</taxon>
    </lineage>
</organism>
<evidence type="ECO:0000256" key="3">
    <source>
        <dbReference type="ARBA" id="ARBA00022989"/>
    </source>
</evidence>
<dbReference type="InterPro" id="IPR020846">
    <property type="entry name" value="MFS_dom"/>
</dbReference>
<dbReference type="Proteomes" id="UP001152888">
    <property type="component" value="Unassembled WGS sequence"/>
</dbReference>
<dbReference type="EMBL" id="CAKOFQ010009020">
    <property type="protein sequence ID" value="CAH2016813.1"/>
    <property type="molecule type" value="Genomic_DNA"/>
</dbReference>
<name>A0A9P0VPT6_ACAOB</name>
<dbReference type="AlphaFoldDB" id="A0A9P0VPT6"/>
<feature type="transmembrane region" description="Helical" evidence="5">
    <location>
        <begin position="139"/>
        <end position="162"/>
    </location>
</feature>
<comment type="caution">
    <text evidence="7">The sequence shown here is derived from an EMBL/GenBank/DDBJ whole genome shotgun (WGS) entry which is preliminary data.</text>
</comment>
<dbReference type="GO" id="GO:0022857">
    <property type="term" value="F:transmembrane transporter activity"/>
    <property type="evidence" value="ECO:0007669"/>
    <property type="project" value="InterPro"/>
</dbReference>
<dbReference type="InterPro" id="IPR050549">
    <property type="entry name" value="MFS_Trehalose_Transporter"/>
</dbReference>
<evidence type="ECO:0000256" key="2">
    <source>
        <dbReference type="ARBA" id="ARBA00022692"/>
    </source>
</evidence>
<dbReference type="OrthoDB" id="6696619at2759"/>
<reference evidence="7" key="1">
    <citation type="submission" date="2022-03" db="EMBL/GenBank/DDBJ databases">
        <authorList>
            <person name="Sayadi A."/>
        </authorList>
    </citation>
    <scope>NUCLEOTIDE SEQUENCE</scope>
</reference>
<evidence type="ECO:0000256" key="5">
    <source>
        <dbReference type="SAM" id="Phobius"/>
    </source>
</evidence>
<dbReference type="PANTHER" id="PTHR48021">
    <property type="match status" value="1"/>
</dbReference>
<keyword evidence="4 5" id="KW-0472">Membrane</keyword>
<keyword evidence="3 5" id="KW-1133">Transmembrane helix</keyword>
<comment type="subcellular location">
    <subcellularLocation>
        <location evidence="1">Membrane</location>
        <topology evidence="1">Multi-pass membrane protein</topology>
    </subcellularLocation>
</comment>
<evidence type="ECO:0000259" key="6">
    <source>
        <dbReference type="PROSITE" id="PS50850"/>
    </source>
</evidence>
<dbReference type="GO" id="GO:0016020">
    <property type="term" value="C:membrane"/>
    <property type="evidence" value="ECO:0007669"/>
    <property type="project" value="UniProtKB-SubCell"/>
</dbReference>
<evidence type="ECO:0000313" key="8">
    <source>
        <dbReference type="Proteomes" id="UP001152888"/>
    </source>
</evidence>
<feature type="domain" description="Major facilitator superfamily (MFS) profile" evidence="6">
    <location>
        <begin position="1"/>
        <end position="264"/>
    </location>
</feature>
<dbReference type="InterPro" id="IPR005828">
    <property type="entry name" value="MFS_sugar_transport-like"/>
</dbReference>
<gene>
    <name evidence="7" type="ORF">ACAOBT_LOCUS35618</name>
</gene>
<evidence type="ECO:0000256" key="1">
    <source>
        <dbReference type="ARBA" id="ARBA00004141"/>
    </source>
</evidence>
<keyword evidence="2 5" id="KW-0812">Transmembrane</keyword>
<evidence type="ECO:0000256" key="4">
    <source>
        <dbReference type="ARBA" id="ARBA00023136"/>
    </source>
</evidence>
<proteinExistence type="predicted"/>
<keyword evidence="8" id="KW-1185">Reference proteome</keyword>
<feature type="transmembrane region" description="Helical" evidence="5">
    <location>
        <begin position="182"/>
        <end position="202"/>
    </location>
</feature>
<dbReference type="Pfam" id="PF00083">
    <property type="entry name" value="Sugar_tr"/>
    <property type="match status" value="1"/>
</dbReference>
<sequence>MSVFVPETPYFLVSRNRPRDEVAKNLEKLRCTKDIRKEMKQIESVVQGKMTDGQQQKTTYISLFEDRKCRKVLFINTCMMIFHLLAGVTVIHAFLGPIVDLVGSNHGSGNTWAILVASIKLVSSFAAAVVVDRFGRKPLMIWVFSLLRNLSFFSGTLLPVTGNGLQLRGSTSSDTITCDLDLLHGIFFRLGPVPFAYVSELFPQHVKNVGVPICMGIATIFNTAIALTFPFFMEYLGMQWCFWIYGLSCAGSAIFTKCVAPETKGKTLEEIQSMLDS</sequence>
<feature type="transmembrane region" description="Helical" evidence="5">
    <location>
        <begin position="111"/>
        <end position="132"/>
    </location>
</feature>
<accession>A0A9P0VPT6</accession>
<dbReference type="PANTHER" id="PTHR48021:SF1">
    <property type="entry name" value="GH07001P-RELATED"/>
    <property type="match status" value="1"/>
</dbReference>
<evidence type="ECO:0000313" key="7">
    <source>
        <dbReference type="EMBL" id="CAH2016813.1"/>
    </source>
</evidence>
<feature type="transmembrane region" description="Helical" evidence="5">
    <location>
        <begin position="237"/>
        <end position="256"/>
    </location>
</feature>
<feature type="transmembrane region" description="Helical" evidence="5">
    <location>
        <begin position="209"/>
        <end position="231"/>
    </location>
</feature>
<protein>
    <recommendedName>
        <fullName evidence="6">Major facilitator superfamily (MFS) profile domain-containing protein</fullName>
    </recommendedName>
</protein>